<dbReference type="FunFam" id="1.10.238.10:FF:000003">
    <property type="entry name" value="Calmodulin A"/>
    <property type="match status" value="1"/>
</dbReference>
<feature type="domain" description="EF-hand" evidence="4">
    <location>
        <begin position="89"/>
        <end position="124"/>
    </location>
</feature>
<dbReference type="Proteomes" id="UP000838412">
    <property type="component" value="Chromosome 14"/>
</dbReference>
<feature type="domain" description="EF-hand" evidence="4">
    <location>
        <begin position="153"/>
        <end position="188"/>
    </location>
</feature>
<dbReference type="InterPro" id="IPR011992">
    <property type="entry name" value="EF-hand-dom_pair"/>
</dbReference>
<dbReference type="AlphaFoldDB" id="A0A8J9Z026"/>
<dbReference type="PROSITE" id="PS50222">
    <property type="entry name" value="EF_HAND_2"/>
    <property type="match status" value="10"/>
</dbReference>
<feature type="domain" description="EF-hand" evidence="4">
    <location>
        <begin position="402"/>
        <end position="434"/>
    </location>
</feature>
<dbReference type="FunFam" id="1.10.238.10:FF:000527">
    <property type="entry name" value="Calmodulin-3"/>
    <property type="match status" value="1"/>
</dbReference>
<dbReference type="GO" id="GO:0005509">
    <property type="term" value="F:calcium ion binding"/>
    <property type="evidence" value="ECO:0007669"/>
    <property type="project" value="InterPro"/>
</dbReference>
<comment type="similarity">
    <text evidence="1">Belongs to the calmodulin family.</text>
</comment>
<dbReference type="Pfam" id="PF13499">
    <property type="entry name" value="EF-hand_7"/>
    <property type="match status" value="6"/>
</dbReference>
<feature type="domain" description="EF-hand" evidence="4">
    <location>
        <begin position="226"/>
        <end position="261"/>
    </location>
</feature>
<evidence type="ECO:0000256" key="3">
    <source>
        <dbReference type="ARBA" id="ARBA00022837"/>
    </source>
</evidence>
<dbReference type="OrthoDB" id="26525at2759"/>
<evidence type="ECO:0000259" key="4">
    <source>
        <dbReference type="PROSITE" id="PS50222"/>
    </source>
</evidence>
<dbReference type="EMBL" id="OV696699">
    <property type="protein sequence ID" value="CAH1245065.1"/>
    <property type="molecule type" value="Genomic_DNA"/>
</dbReference>
<evidence type="ECO:0000313" key="6">
    <source>
        <dbReference type="Proteomes" id="UP000838412"/>
    </source>
</evidence>
<dbReference type="Gene3D" id="1.10.238.10">
    <property type="entry name" value="EF-hand"/>
    <property type="match status" value="7"/>
</dbReference>
<organism evidence="5 6">
    <name type="scientific">Branchiostoma lanceolatum</name>
    <name type="common">Common lancelet</name>
    <name type="synonym">Amphioxus lanceolatum</name>
    <dbReference type="NCBI Taxonomy" id="7740"/>
    <lineage>
        <taxon>Eukaryota</taxon>
        <taxon>Metazoa</taxon>
        <taxon>Chordata</taxon>
        <taxon>Cephalochordata</taxon>
        <taxon>Leptocardii</taxon>
        <taxon>Amphioxiformes</taxon>
        <taxon>Branchiostomatidae</taxon>
        <taxon>Branchiostoma</taxon>
    </lineage>
</organism>
<evidence type="ECO:0000256" key="1">
    <source>
        <dbReference type="ARBA" id="ARBA00009763"/>
    </source>
</evidence>
<keyword evidence="6" id="KW-1185">Reference proteome</keyword>
<feature type="domain" description="EF-hand" evidence="4">
    <location>
        <begin position="366"/>
        <end position="401"/>
    </location>
</feature>
<dbReference type="InterPro" id="IPR018247">
    <property type="entry name" value="EF_Hand_1_Ca_BS"/>
</dbReference>
<keyword evidence="2" id="KW-0677">Repeat</keyword>
<gene>
    <name evidence="5" type="primary">CALM1</name>
    <name evidence="5" type="ORF">BLAG_LOCUS7529</name>
</gene>
<feature type="domain" description="EF-hand" evidence="4">
    <location>
        <begin position="52"/>
        <end position="87"/>
    </location>
</feature>
<evidence type="ECO:0000313" key="5">
    <source>
        <dbReference type="EMBL" id="CAH1245065.1"/>
    </source>
</evidence>
<protein>
    <submittedName>
        <fullName evidence="5">CALM1 protein</fullName>
    </submittedName>
</protein>
<dbReference type="PANTHER" id="PTHR23048">
    <property type="entry name" value="MYOSIN LIGHT CHAIN 1, 3"/>
    <property type="match status" value="1"/>
</dbReference>
<dbReference type="SMART" id="SM00054">
    <property type="entry name" value="EFh"/>
    <property type="match status" value="12"/>
</dbReference>
<dbReference type="PROSITE" id="PS00018">
    <property type="entry name" value="EF_HAND_1"/>
    <property type="match status" value="9"/>
</dbReference>
<sequence>MAGTKGHTSSDQLTEEQIAEFRQVFSMFDQNGDGHITTAELGSVLRALGQNPTDAELRDMIRKVDVDGDGTTNFSEFLRLVGRKSSREKTEQELQDAFHAFDKDGSGYITQTELRHVVSSLGMELTDEELMKIMREADRDGDGQVNADPLTEEQIAEFKEAFSLFDKNGDGVITTKELGTVMRSLGQTPTEVELTDMVNEVDTDGNGTIDFPEFLTMMAHKMKEEDSETELREAFLVFDKDGNGYISAAELRHVMTNLGEKLTDEEVDEMIREADIDGDGQGKMGGAERMTEEQIAEFKEAFSLFDKNGDGNITTGELGTVMRSLGQNPTEAELLDMVNEVDADGNGTIDFPEFLTMMARNKKDNNQEEELREAFKVFDKDGNGYISAAELRHVMTNLGEKLTDEEVDEMIREADVDGDGQVNYQEFVSMMTEK</sequence>
<feature type="domain" description="EF-hand" evidence="4">
    <location>
        <begin position="189"/>
        <end position="224"/>
    </location>
</feature>
<feature type="domain" description="EF-hand" evidence="4">
    <location>
        <begin position="329"/>
        <end position="364"/>
    </location>
</feature>
<name>A0A8J9Z026_BRALA</name>
<dbReference type="PANTHER" id="PTHR23048:SF0">
    <property type="entry name" value="CALMODULIN LIKE 3"/>
    <property type="match status" value="1"/>
</dbReference>
<dbReference type="FunFam" id="1.10.238.10:FF:000178">
    <property type="entry name" value="Calmodulin-2 A"/>
    <property type="match status" value="1"/>
</dbReference>
<dbReference type="InterPro" id="IPR050230">
    <property type="entry name" value="CALM/Myosin/TropC-like"/>
</dbReference>
<dbReference type="InterPro" id="IPR002048">
    <property type="entry name" value="EF_hand_dom"/>
</dbReference>
<keyword evidence="3" id="KW-0106">Calcium</keyword>
<accession>A0A8J9Z026</accession>
<dbReference type="CDD" id="cd00051">
    <property type="entry name" value="EFh"/>
    <property type="match status" value="4"/>
</dbReference>
<evidence type="ECO:0000256" key="2">
    <source>
        <dbReference type="ARBA" id="ARBA00022737"/>
    </source>
</evidence>
<feature type="domain" description="EF-hand" evidence="4">
    <location>
        <begin position="16"/>
        <end position="51"/>
    </location>
</feature>
<feature type="domain" description="EF-hand" evidence="4">
    <location>
        <begin position="293"/>
        <end position="328"/>
    </location>
</feature>
<reference evidence="5" key="1">
    <citation type="submission" date="2022-01" db="EMBL/GenBank/DDBJ databases">
        <authorList>
            <person name="Braso-Vives M."/>
        </authorList>
    </citation>
    <scope>NUCLEOTIDE SEQUENCE</scope>
</reference>
<dbReference type="SUPFAM" id="SSF47473">
    <property type="entry name" value="EF-hand"/>
    <property type="match status" value="3"/>
</dbReference>
<dbReference type="GO" id="GO:0016460">
    <property type="term" value="C:myosin II complex"/>
    <property type="evidence" value="ECO:0007669"/>
    <property type="project" value="TreeGrafter"/>
</dbReference>
<proteinExistence type="inferred from homology"/>